<evidence type="ECO:0000313" key="7">
    <source>
        <dbReference type="Proteomes" id="UP001491310"/>
    </source>
</evidence>
<feature type="domain" description="Flavoprotein" evidence="5">
    <location>
        <begin position="25"/>
        <end position="163"/>
    </location>
</feature>
<dbReference type="SUPFAM" id="SSF52507">
    <property type="entry name" value="Homo-oligomeric flavin-containing Cys decarboxylases, HFCD"/>
    <property type="match status" value="1"/>
</dbReference>
<comment type="caution">
    <text evidence="6">The sequence shown here is derived from an EMBL/GenBank/DDBJ whole genome shotgun (WGS) entry which is preliminary data.</text>
</comment>
<sequence length="176" mass="19225">MVEPRGVSELHTSFSGRDTCARRPRILLGVSGSVAAIKVPILAKLLAEFADMQIITTGASRKLLSDEELSSLNLPVKGDEHEWHAWKTVGDPVLHIELRRWADCLLIAPLSANTLAKVAQGFCDNLLTCVVRAWDFEKPLLVAPAMNTFMWDSPFTSKHLATLQELGASIIPPADG</sequence>
<dbReference type="Pfam" id="PF02441">
    <property type="entry name" value="Flavoprotein"/>
    <property type="match status" value="1"/>
</dbReference>
<accession>A0ABR2YET8</accession>
<protein>
    <recommendedName>
        <fullName evidence="4">phosphopantothenoylcysteine decarboxylase</fullName>
        <ecNumber evidence="4">4.1.1.36</ecNumber>
    </recommendedName>
</protein>
<keyword evidence="1" id="KW-0173">Coenzyme A biosynthesis</keyword>
<dbReference type="PANTHER" id="PTHR14359">
    <property type="entry name" value="HOMO-OLIGOMERIC FLAVIN CONTAINING CYS DECARBOXYLASE FAMILY"/>
    <property type="match status" value="1"/>
</dbReference>
<dbReference type="EMBL" id="JALJOT010000014">
    <property type="protein sequence ID" value="KAK9903573.1"/>
    <property type="molecule type" value="Genomic_DNA"/>
</dbReference>
<reference evidence="6 7" key="1">
    <citation type="journal article" date="2024" name="Nat. Commun.">
        <title>Phylogenomics reveals the evolutionary origins of lichenization in chlorophyte algae.</title>
        <authorList>
            <person name="Puginier C."/>
            <person name="Libourel C."/>
            <person name="Otte J."/>
            <person name="Skaloud P."/>
            <person name="Haon M."/>
            <person name="Grisel S."/>
            <person name="Petersen M."/>
            <person name="Berrin J.G."/>
            <person name="Delaux P.M."/>
            <person name="Dal Grande F."/>
            <person name="Keller J."/>
        </authorList>
    </citation>
    <scope>NUCLEOTIDE SEQUENCE [LARGE SCALE GENOMIC DNA]</scope>
    <source>
        <strain evidence="6 7">SAG 216-7</strain>
    </source>
</reference>
<evidence type="ECO:0000256" key="1">
    <source>
        <dbReference type="ARBA" id="ARBA00022993"/>
    </source>
</evidence>
<dbReference type="InterPro" id="IPR036551">
    <property type="entry name" value="Flavin_trans-like"/>
</dbReference>
<evidence type="ECO:0000313" key="6">
    <source>
        <dbReference type="EMBL" id="KAK9903573.1"/>
    </source>
</evidence>
<evidence type="ECO:0000259" key="5">
    <source>
        <dbReference type="Pfam" id="PF02441"/>
    </source>
</evidence>
<evidence type="ECO:0000256" key="4">
    <source>
        <dbReference type="ARBA" id="ARBA00066422"/>
    </source>
</evidence>
<proteinExistence type="inferred from homology"/>
<evidence type="ECO:0000256" key="3">
    <source>
        <dbReference type="ARBA" id="ARBA00060685"/>
    </source>
</evidence>
<name>A0ABR2YET8_9CHLO</name>
<keyword evidence="7" id="KW-1185">Reference proteome</keyword>
<dbReference type="EC" id="4.1.1.36" evidence="4"/>
<dbReference type="PANTHER" id="PTHR14359:SF6">
    <property type="entry name" value="PHOSPHOPANTOTHENOYLCYSTEINE DECARBOXYLASE"/>
    <property type="match status" value="1"/>
</dbReference>
<organism evidence="6 7">
    <name type="scientific">Coccomyxa subellipsoidea</name>
    <dbReference type="NCBI Taxonomy" id="248742"/>
    <lineage>
        <taxon>Eukaryota</taxon>
        <taxon>Viridiplantae</taxon>
        <taxon>Chlorophyta</taxon>
        <taxon>core chlorophytes</taxon>
        <taxon>Trebouxiophyceae</taxon>
        <taxon>Trebouxiophyceae incertae sedis</taxon>
        <taxon>Coccomyxaceae</taxon>
        <taxon>Coccomyxa</taxon>
    </lineage>
</organism>
<dbReference type="Proteomes" id="UP001491310">
    <property type="component" value="Unassembled WGS sequence"/>
</dbReference>
<gene>
    <name evidence="6" type="ORF">WJX75_009109</name>
</gene>
<evidence type="ECO:0000256" key="2">
    <source>
        <dbReference type="ARBA" id="ARBA00038350"/>
    </source>
</evidence>
<dbReference type="Gene3D" id="3.40.50.1950">
    <property type="entry name" value="Flavin prenyltransferase-like"/>
    <property type="match status" value="1"/>
</dbReference>
<dbReference type="InterPro" id="IPR003382">
    <property type="entry name" value="Flavoprotein"/>
</dbReference>
<comment type="pathway">
    <text evidence="3">Cofactor biosynthesis; coenzyme A biosynthesis; CoA from (R)-pantothenate: step 3/5.</text>
</comment>
<comment type="similarity">
    <text evidence="2">Belongs to the HFCD (homooligomeric flavin containing Cys decarboxylase) superfamily.</text>
</comment>